<dbReference type="InterPro" id="IPR000960">
    <property type="entry name" value="Flavin_mOase"/>
</dbReference>
<sequence>MDPPRPRNVLIIGGGPTGLVTLRNFLERGDYHNVQLVERRDDVGGVWYLDTPNNTLDGRPRWPSPAYPGLMGNVLPKFLSFSGAPFPPPETFPDQPFPDLLQTYQYLKKFAEPLLKTGKVRLDTEVVSVEELPAGKGWKVDLKYHTPEGVEESTEIWDAVVIATAWYDNPNWPDTPGLDEARAKGVAKHAKEWDGPTGFEGQRVVVVGNANSANDISSQLAPVAATPGVYRSIRRPNMFWFPMLHHPRMVDVAPIAKYSFPKPSSPSCTVHLEDGTQIDDVEHVFLGTGYAPLAPLVRVLEPSTGALEPLTDPTITPRRVPRLYKHILYAPNTTLAFLGGVVCAIPFTVGDLTSTWLALAWSPQSGVTYPATVEERLEPEKARLEAVETLRKSIENPTSLIAYHVLGPEELPYARGLREDIVHARPDLGKDLIEWTDEMWDEKEGMFVTKAELFEKQAERIKA</sequence>
<dbReference type="EMBL" id="KV417487">
    <property type="protein sequence ID" value="KZP32017.1"/>
    <property type="molecule type" value="Genomic_DNA"/>
</dbReference>
<keyword evidence="2" id="KW-0285">Flavoprotein</keyword>
<dbReference type="InterPro" id="IPR050346">
    <property type="entry name" value="FMO-like"/>
</dbReference>
<evidence type="ECO:0000256" key="3">
    <source>
        <dbReference type="ARBA" id="ARBA00022827"/>
    </source>
</evidence>
<dbReference type="GO" id="GO:0050661">
    <property type="term" value="F:NADP binding"/>
    <property type="evidence" value="ECO:0007669"/>
    <property type="project" value="InterPro"/>
</dbReference>
<evidence type="ECO:0000256" key="2">
    <source>
        <dbReference type="ARBA" id="ARBA00022630"/>
    </source>
</evidence>
<evidence type="ECO:0000313" key="6">
    <source>
        <dbReference type="EMBL" id="KZP32017.1"/>
    </source>
</evidence>
<evidence type="ECO:0000256" key="5">
    <source>
        <dbReference type="ARBA" id="ARBA00023002"/>
    </source>
</evidence>
<dbReference type="GO" id="GO:0050660">
    <property type="term" value="F:flavin adenine dinucleotide binding"/>
    <property type="evidence" value="ECO:0007669"/>
    <property type="project" value="InterPro"/>
</dbReference>
<evidence type="ECO:0000256" key="4">
    <source>
        <dbReference type="ARBA" id="ARBA00022857"/>
    </source>
</evidence>
<name>A0A166UTN7_9AGAM</name>
<dbReference type="InterPro" id="IPR020946">
    <property type="entry name" value="Flavin_mOase-like"/>
</dbReference>
<reference evidence="6 7" key="1">
    <citation type="journal article" date="2016" name="Mol. Biol. Evol.">
        <title>Comparative Genomics of Early-Diverging Mushroom-Forming Fungi Provides Insights into the Origins of Lignocellulose Decay Capabilities.</title>
        <authorList>
            <person name="Nagy L.G."/>
            <person name="Riley R."/>
            <person name="Tritt A."/>
            <person name="Adam C."/>
            <person name="Daum C."/>
            <person name="Floudas D."/>
            <person name="Sun H."/>
            <person name="Yadav J.S."/>
            <person name="Pangilinan J."/>
            <person name="Larsson K.H."/>
            <person name="Matsuura K."/>
            <person name="Barry K."/>
            <person name="Labutti K."/>
            <person name="Kuo R."/>
            <person name="Ohm R.A."/>
            <person name="Bhattacharya S.S."/>
            <person name="Shirouzu T."/>
            <person name="Yoshinaga Y."/>
            <person name="Martin F.M."/>
            <person name="Grigoriev I.V."/>
            <person name="Hibbett D.S."/>
        </authorList>
    </citation>
    <scope>NUCLEOTIDE SEQUENCE [LARGE SCALE GENOMIC DNA]</scope>
    <source>
        <strain evidence="6 7">CBS 109695</strain>
    </source>
</reference>
<keyword evidence="7" id="KW-1185">Reference proteome</keyword>
<dbReference type="AlphaFoldDB" id="A0A166UTN7"/>
<dbReference type="PANTHER" id="PTHR23023">
    <property type="entry name" value="DIMETHYLANILINE MONOOXYGENASE"/>
    <property type="match status" value="1"/>
</dbReference>
<gene>
    <name evidence="6" type="ORF">FIBSPDRAFT_775420</name>
</gene>
<evidence type="ECO:0000313" key="7">
    <source>
        <dbReference type="Proteomes" id="UP000076532"/>
    </source>
</evidence>
<dbReference type="OrthoDB" id="66881at2759"/>
<dbReference type="InterPro" id="IPR036188">
    <property type="entry name" value="FAD/NAD-bd_sf"/>
</dbReference>
<dbReference type="Gene3D" id="3.50.50.60">
    <property type="entry name" value="FAD/NAD(P)-binding domain"/>
    <property type="match status" value="2"/>
</dbReference>
<dbReference type="Proteomes" id="UP000076532">
    <property type="component" value="Unassembled WGS sequence"/>
</dbReference>
<dbReference type="STRING" id="436010.A0A166UTN7"/>
<dbReference type="GO" id="GO:0004499">
    <property type="term" value="F:N,N-dimethylaniline monooxygenase activity"/>
    <property type="evidence" value="ECO:0007669"/>
    <property type="project" value="InterPro"/>
</dbReference>
<organism evidence="6 7">
    <name type="scientific">Athelia psychrophila</name>
    <dbReference type="NCBI Taxonomy" id="1759441"/>
    <lineage>
        <taxon>Eukaryota</taxon>
        <taxon>Fungi</taxon>
        <taxon>Dikarya</taxon>
        <taxon>Basidiomycota</taxon>
        <taxon>Agaricomycotina</taxon>
        <taxon>Agaricomycetes</taxon>
        <taxon>Agaricomycetidae</taxon>
        <taxon>Atheliales</taxon>
        <taxon>Atheliaceae</taxon>
        <taxon>Athelia</taxon>
    </lineage>
</organism>
<dbReference type="PRINTS" id="PR00370">
    <property type="entry name" value="FMOXYGENASE"/>
</dbReference>
<keyword evidence="5" id="KW-0560">Oxidoreductase</keyword>
<accession>A0A166UTN7</accession>
<evidence type="ECO:0000256" key="1">
    <source>
        <dbReference type="ARBA" id="ARBA00009183"/>
    </source>
</evidence>
<dbReference type="SUPFAM" id="SSF51905">
    <property type="entry name" value="FAD/NAD(P)-binding domain"/>
    <property type="match status" value="2"/>
</dbReference>
<protein>
    <submittedName>
        <fullName evidence="6">FAD/NAD(P)-binding domain-containing protein</fullName>
    </submittedName>
</protein>
<keyword evidence="3" id="KW-0274">FAD</keyword>
<dbReference type="Pfam" id="PF00743">
    <property type="entry name" value="FMO-like"/>
    <property type="match status" value="1"/>
</dbReference>
<keyword evidence="4" id="KW-0521">NADP</keyword>
<proteinExistence type="inferred from homology"/>
<comment type="similarity">
    <text evidence="1">Belongs to the FMO family.</text>
</comment>